<evidence type="ECO:0008006" key="4">
    <source>
        <dbReference type="Google" id="ProtNLM"/>
    </source>
</evidence>
<keyword evidence="3" id="KW-1185">Reference proteome</keyword>
<gene>
    <name evidence="2" type="ORF">GCM10022223_26020</name>
</gene>
<keyword evidence="1" id="KW-1133">Transmembrane helix</keyword>
<sequence length="157" mass="16349">MKALLLVIHVVLAIVLIGPLTAAASLFPRYAREAVAAGEDHAGPFAVLKALHRISTGYAVAGITVPVFGIATASAMGVLGDYWIWISMALTVVAAGLLAWAVVPVQRRVMELLQSPGGTDRVPALLPRLGMVTGIFGLTWAIVVILMIVRPGSSTGV</sequence>
<name>A0ABP6ZLV2_9ACTN</name>
<dbReference type="Proteomes" id="UP001501074">
    <property type="component" value="Unassembled WGS sequence"/>
</dbReference>
<dbReference type="RefSeq" id="WP_231483567.1">
    <property type="nucleotide sequence ID" value="NZ_BAAAZO010000003.1"/>
</dbReference>
<accession>A0ABP6ZLV2</accession>
<keyword evidence="1" id="KW-0812">Transmembrane</keyword>
<feature type="transmembrane region" description="Helical" evidence="1">
    <location>
        <begin position="82"/>
        <end position="105"/>
    </location>
</feature>
<feature type="transmembrane region" description="Helical" evidence="1">
    <location>
        <begin position="125"/>
        <end position="149"/>
    </location>
</feature>
<comment type="caution">
    <text evidence="2">The sequence shown here is derived from an EMBL/GenBank/DDBJ whole genome shotgun (WGS) entry which is preliminary data.</text>
</comment>
<reference evidence="3" key="1">
    <citation type="journal article" date="2019" name="Int. J. Syst. Evol. Microbiol.">
        <title>The Global Catalogue of Microorganisms (GCM) 10K type strain sequencing project: providing services to taxonomists for standard genome sequencing and annotation.</title>
        <authorList>
            <consortium name="The Broad Institute Genomics Platform"/>
            <consortium name="The Broad Institute Genome Sequencing Center for Infectious Disease"/>
            <person name="Wu L."/>
            <person name="Ma J."/>
        </authorList>
    </citation>
    <scope>NUCLEOTIDE SEQUENCE [LARGE SCALE GENOMIC DNA]</scope>
    <source>
        <strain evidence="3">JCM 16902</strain>
    </source>
</reference>
<evidence type="ECO:0000313" key="3">
    <source>
        <dbReference type="Proteomes" id="UP001501074"/>
    </source>
</evidence>
<evidence type="ECO:0000313" key="2">
    <source>
        <dbReference type="EMBL" id="GAA3608780.1"/>
    </source>
</evidence>
<organism evidence="2 3">
    <name type="scientific">Kineosporia mesophila</name>
    <dbReference type="NCBI Taxonomy" id="566012"/>
    <lineage>
        <taxon>Bacteria</taxon>
        <taxon>Bacillati</taxon>
        <taxon>Actinomycetota</taxon>
        <taxon>Actinomycetes</taxon>
        <taxon>Kineosporiales</taxon>
        <taxon>Kineosporiaceae</taxon>
        <taxon>Kineosporia</taxon>
    </lineage>
</organism>
<evidence type="ECO:0000256" key="1">
    <source>
        <dbReference type="SAM" id="Phobius"/>
    </source>
</evidence>
<dbReference type="EMBL" id="BAAAZO010000003">
    <property type="protein sequence ID" value="GAA3608780.1"/>
    <property type="molecule type" value="Genomic_DNA"/>
</dbReference>
<protein>
    <recommendedName>
        <fullName evidence="4">Integral membrane protein DUF2269</fullName>
    </recommendedName>
</protein>
<keyword evidence="1" id="KW-0472">Membrane</keyword>
<proteinExistence type="predicted"/>